<comment type="caution">
    <text evidence="3">The sequence shown here is derived from an EMBL/GenBank/DDBJ whole genome shotgun (WGS) entry which is preliminary data.</text>
</comment>
<keyword evidence="2" id="KW-0812">Transmembrane</keyword>
<dbReference type="EMBL" id="LDJJ01000033">
    <property type="protein sequence ID" value="KRG67271.1"/>
    <property type="molecule type" value="Genomic_DNA"/>
</dbReference>
<evidence type="ECO:0000256" key="2">
    <source>
        <dbReference type="SAM" id="Phobius"/>
    </source>
</evidence>
<evidence type="ECO:0000313" key="4">
    <source>
        <dbReference type="Proteomes" id="UP000051863"/>
    </source>
</evidence>
<proteinExistence type="predicted"/>
<dbReference type="PATRIC" id="fig|405446.3.peg.1582"/>
<feature type="region of interest" description="Disordered" evidence="1">
    <location>
        <begin position="63"/>
        <end position="84"/>
    </location>
</feature>
<dbReference type="OrthoDB" id="5966734at2"/>
<evidence type="ECO:0008006" key="5">
    <source>
        <dbReference type="Google" id="ProtNLM"/>
    </source>
</evidence>
<keyword evidence="2" id="KW-0472">Membrane</keyword>
<gene>
    <name evidence="3" type="ORF">ABB27_10455</name>
</gene>
<name>A0A0R0CN83_9GAMM</name>
<keyword evidence="2" id="KW-1133">Transmembrane helix</keyword>
<feature type="transmembrane region" description="Helical" evidence="2">
    <location>
        <begin position="6"/>
        <end position="24"/>
    </location>
</feature>
<sequence length="84" mass="9075">MDRSLLLQYLIIAVAVLVSAWVVLKKQFPGVLRKLRGVLALWLVRPQRSPRLQAWGRRLAPPAASSGGACGGCSSCGPSEPKQH</sequence>
<evidence type="ECO:0000313" key="3">
    <source>
        <dbReference type="EMBL" id="KRG67271.1"/>
    </source>
</evidence>
<dbReference type="AlphaFoldDB" id="A0A0R0CN83"/>
<dbReference type="Pfam" id="PF20228">
    <property type="entry name" value="DUF6587"/>
    <property type="match status" value="1"/>
</dbReference>
<dbReference type="InterPro" id="IPR046494">
    <property type="entry name" value="DUF6587"/>
</dbReference>
<accession>A0A0R0CN83</accession>
<protein>
    <recommendedName>
        <fullName evidence="5">Transmembrane protein</fullName>
    </recommendedName>
</protein>
<reference evidence="3 4" key="1">
    <citation type="submission" date="2015-05" db="EMBL/GenBank/DDBJ databases">
        <title>Genome sequencing and analysis of members of genus Stenotrophomonas.</title>
        <authorList>
            <person name="Patil P.P."/>
            <person name="Midha S."/>
            <person name="Patil P.B."/>
        </authorList>
    </citation>
    <scope>NUCLEOTIDE SEQUENCE [LARGE SCALE GENOMIC DNA]</scope>
    <source>
        <strain evidence="3 4">DSM 18941</strain>
    </source>
</reference>
<keyword evidence="4" id="KW-1185">Reference proteome</keyword>
<organism evidence="3 4">
    <name type="scientific">Stenotrophomonas terrae</name>
    <dbReference type="NCBI Taxonomy" id="405446"/>
    <lineage>
        <taxon>Bacteria</taxon>
        <taxon>Pseudomonadati</taxon>
        <taxon>Pseudomonadota</taxon>
        <taxon>Gammaproteobacteria</taxon>
        <taxon>Lysobacterales</taxon>
        <taxon>Lysobacteraceae</taxon>
        <taxon>Stenotrophomonas</taxon>
    </lineage>
</organism>
<evidence type="ECO:0000256" key="1">
    <source>
        <dbReference type="SAM" id="MobiDB-lite"/>
    </source>
</evidence>
<feature type="compositionally biased region" description="Low complexity" evidence="1">
    <location>
        <begin position="75"/>
        <end position="84"/>
    </location>
</feature>
<dbReference type="Proteomes" id="UP000051863">
    <property type="component" value="Unassembled WGS sequence"/>
</dbReference>
<dbReference type="RefSeq" id="WP_057628638.1">
    <property type="nucleotide sequence ID" value="NZ_LDJJ01000033.1"/>
</dbReference>